<feature type="compositionally biased region" description="Basic and acidic residues" evidence="1">
    <location>
        <begin position="48"/>
        <end position="57"/>
    </location>
</feature>
<dbReference type="EMBL" id="ML143394">
    <property type="protein sequence ID" value="TBU32506.1"/>
    <property type="molecule type" value="Genomic_DNA"/>
</dbReference>
<feature type="region of interest" description="Disordered" evidence="1">
    <location>
        <begin position="128"/>
        <end position="152"/>
    </location>
</feature>
<feature type="compositionally biased region" description="Basic and acidic residues" evidence="1">
    <location>
        <begin position="247"/>
        <end position="268"/>
    </location>
</feature>
<organism evidence="2">
    <name type="scientific">Dichomitus squalens</name>
    <dbReference type="NCBI Taxonomy" id="114155"/>
    <lineage>
        <taxon>Eukaryota</taxon>
        <taxon>Fungi</taxon>
        <taxon>Dikarya</taxon>
        <taxon>Basidiomycota</taxon>
        <taxon>Agaricomycotina</taxon>
        <taxon>Agaricomycetes</taxon>
        <taxon>Polyporales</taxon>
        <taxon>Polyporaceae</taxon>
        <taxon>Dichomitus</taxon>
    </lineage>
</organism>
<evidence type="ECO:0000256" key="1">
    <source>
        <dbReference type="SAM" id="MobiDB-lite"/>
    </source>
</evidence>
<dbReference type="InterPro" id="IPR025066">
    <property type="entry name" value="CCDC174-like"/>
</dbReference>
<dbReference type="Pfam" id="PF13300">
    <property type="entry name" value="DUF4078"/>
    <property type="match status" value="1"/>
</dbReference>
<accession>A0A4Q9P9M4</accession>
<dbReference type="Proteomes" id="UP000292957">
    <property type="component" value="Unassembled WGS sequence"/>
</dbReference>
<dbReference type="AlphaFoldDB" id="A0A4Q9P9M4"/>
<dbReference type="PANTHER" id="PTHR15885">
    <property type="entry name" value="COILED-COIL DOMAIN-CONTAINING PROTEIN 174"/>
    <property type="match status" value="1"/>
</dbReference>
<protein>
    <submittedName>
        <fullName evidence="2">Uncharacterized protein</fullName>
    </submittedName>
</protein>
<reference evidence="2" key="1">
    <citation type="submission" date="2019-01" db="EMBL/GenBank/DDBJ databases">
        <title>Draft genome sequences of three monokaryotic isolates of the white-rot basidiomycete fungus Dichomitus squalens.</title>
        <authorList>
            <consortium name="DOE Joint Genome Institute"/>
            <person name="Lopez S.C."/>
            <person name="Andreopoulos B."/>
            <person name="Pangilinan J."/>
            <person name="Lipzen A."/>
            <person name="Riley R."/>
            <person name="Ahrendt S."/>
            <person name="Ng V."/>
            <person name="Barry K."/>
            <person name="Daum C."/>
            <person name="Grigoriev I.V."/>
            <person name="Hilden K.S."/>
            <person name="Makela M.R."/>
            <person name="de Vries R.P."/>
        </authorList>
    </citation>
    <scope>NUCLEOTIDE SEQUENCE [LARGE SCALE GENOMIC DNA]</scope>
    <source>
        <strain evidence="2">OM18370.1</strain>
    </source>
</reference>
<feature type="compositionally biased region" description="Basic and acidic residues" evidence="1">
    <location>
        <begin position="294"/>
        <end position="315"/>
    </location>
</feature>
<feature type="region of interest" description="Disordered" evidence="1">
    <location>
        <begin position="31"/>
        <end position="68"/>
    </location>
</feature>
<proteinExistence type="predicted"/>
<feature type="compositionally biased region" description="Low complexity" evidence="1">
    <location>
        <begin position="36"/>
        <end position="47"/>
    </location>
</feature>
<gene>
    <name evidence="2" type="ORF">BD311DRAFT_654249</name>
</gene>
<evidence type="ECO:0000313" key="2">
    <source>
        <dbReference type="EMBL" id="TBU32506.1"/>
    </source>
</evidence>
<name>A0A4Q9P9M4_9APHY</name>
<sequence length="386" mass="43581">MAPKDKSRAAGVSASSFMDLQAELERKKQEFAKNRAAGNAMAVVGGAKRPDKKEPKWAKQNAGVHDRAARDVRQFEDDVRPSYDAARARLEKKARQYKLLQQGKSAGLSDKQYGSVLVDFEQKAIEQYQSDSDDVDESLTVPVPPQDAEDDPVIEYQDEFGRVRTARRSEVPREFLPDAEKEDDEDFDPYVIRNPVNHFPTWERSMEDQEKIKAALEEDELADIHYDASREVRAKAAGFYKFSEDEETRRRELEALNKRHEETREARENAGAVDVLPGRIEGMRADEAAGSEPVRSRAQEKRKRELEERKRLLEARKRKKTGKEEESPSAPSTTAQVPPSMKAVSDPLAVLGAPLAKTVTNRDQRSGPSNAADAFLAQVEQEMLKR</sequence>
<feature type="region of interest" description="Disordered" evidence="1">
    <location>
        <begin position="243"/>
        <end position="386"/>
    </location>
</feature>
<dbReference type="GO" id="GO:0005634">
    <property type="term" value="C:nucleus"/>
    <property type="evidence" value="ECO:0007669"/>
    <property type="project" value="TreeGrafter"/>
</dbReference>
<dbReference type="OrthoDB" id="333551at2759"/>
<dbReference type="PANTHER" id="PTHR15885:SF1">
    <property type="entry name" value="COILED-COIL DOMAIN-CONTAINING PROTEIN 174"/>
    <property type="match status" value="1"/>
</dbReference>